<gene>
    <name evidence="1" type="ORF">J4Q44_G00221790</name>
</gene>
<name>A0AAN8LNF9_9TELE</name>
<dbReference type="Proteomes" id="UP001356427">
    <property type="component" value="Unassembled WGS sequence"/>
</dbReference>
<keyword evidence="2" id="KW-1185">Reference proteome</keyword>
<evidence type="ECO:0000313" key="1">
    <source>
        <dbReference type="EMBL" id="KAK6307031.1"/>
    </source>
</evidence>
<organism evidence="1 2">
    <name type="scientific">Coregonus suidteri</name>
    <dbReference type="NCBI Taxonomy" id="861788"/>
    <lineage>
        <taxon>Eukaryota</taxon>
        <taxon>Metazoa</taxon>
        <taxon>Chordata</taxon>
        <taxon>Craniata</taxon>
        <taxon>Vertebrata</taxon>
        <taxon>Euteleostomi</taxon>
        <taxon>Actinopterygii</taxon>
        <taxon>Neopterygii</taxon>
        <taxon>Teleostei</taxon>
        <taxon>Protacanthopterygii</taxon>
        <taxon>Salmoniformes</taxon>
        <taxon>Salmonidae</taxon>
        <taxon>Coregoninae</taxon>
        <taxon>Coregonus</taxon>
    </lineage>
</organism>
<reference evidence="1 2" key="1">
    <citation type="submission" date="2021-04" db="EMBL/GenBank/DDBJ databases">
        <authorList>
            <person name="De Guttry C."/>
            <person name="Zahm M."/>
            <person name="Klopp C."/>
            <person name="Cabau C."/>
            <person name="Louis A."/>
            <person name="Berthelot C."/>
            <person name="Parey E."/>
            <person name="Roest Crollius H."/>
            <person name="Montfort J."/>
            <person name="Robinson-Rechavi M."/>
            <person name="Bucao C."/>
            <person name="Bouchez O."/>
            <person name="Gislard M."/>
            <person name="Lluch J."/>
            <person name="Milhes M."/>
            <person name="Lampietro C."/>
            <person name="Lopez Roques C."/>
            <person name="Donnadieu C."/>
            <person name="Braasch I."/>
            <person name="Desvignes T."/>
            <person name="Postlethwait J."/>
            <person name="Bobe J."/>
            <person name="Wedekind C."/>
            <person name="Guiguen Y."/>
        </authorList>
    </citation>
    <scope>NUCLEOTIDE SEQUENCE [LARGE SCALE GENOMIC DNA]</scope>
    <source>
        <strain evidence="1">Cs_M1</strain>
        <tissue evidence="1">Blood</tissue>
    </source>
</reference>
<proteinExistence type="predicted"/>
<evidence type="ECO:0000313" key="2">
    <source>
        <dbReference type="Proteomes" id="UP001356427"/>
    </source>
</evidence>
<dbReference type="EMBL" id="JAGTTL010000020">
    <property type="protein sequence ID" value="KAK6307031.1"/>
    <property type="molecule type" value="Genomic_DNA"/>
</dbReference>
<comment type="caution">
    <text evidence="1">The sequence shown here is derived from an EMBL/GenBank/DDBJ whole genome shotgun (WGS) entry which is preliminary data.</text>
</comment>
<dbReference type="AlphaFoldDB" id="A0AAN8LNF9"/>
<protein>
    <submittedName>
        <fullName evidence="1">Uncharacterized protein</fullName>
    </submittedName>
</protein>
<feature type="non-terminal residue" evidence="1">
    <location>
        <position position="54"/>
    </location>
</feature>
<accession>A0AAN8LNF9</accession>
<sequence>MNIILPEHSPHPCLVVCDIIGSAYSLPPTHLRCLLRLLDYSASTFESVNKYSPS</sequence>